<comment type="caution">
    <text evidence="3">The sequence shown here is derived from an EMBL/GenBank/DDBJ whole genome shotgun (WGS) entry which is preliminary data.</text>
</comment>
<feature type="transmembrane region" description="Helical" evidence="1">
    <location>
        <begin position="158"/>
        <end position="181"/>
    </location>
</feature>
<dbReference type="InterPro" id="IPR040676">
    <property type="entry name" value="DUF5641"/>
</dbReference>
<evidence type="ECO:0000313" key="3">
    <source>
        <dbReference type="EMBL" id="KAH9645971.1"/>
    </source>
</evidence>
<dbReference type="PANTHER" id="PTHR47331:SF5">
    <property type="entry name" value="RIBONUCLEASE H"/>
    <property type="match status" value="1"/>
</dbReference>
<reference evidence="3" key="1">
    <citation type="journal article" date="2021" name="G3 (Bethesda)">
        <title>Genome and transcriptome analysis of the beet armyworm Spodoptera exigua reveals targets for pest control. .</title>
        <authorList>
            <person name="Simon S."/>
            <person name="Breeschoten T."/>
            <person name="Jansen H.J."/>
            <person name="Dirks R.P."/>
            <person name="Schranz M.E."/>
            <person name="Ros V.I.D."/>
        </authorList>
    </citation>
    <scope>NUCLEOTIDE SEQUENCE</scope>
    <source>
        <strain evidence="3">TB_SE_WUR_2020</strain>
    </source>
</reference>
<gene>
    <name evidence="3" type="ORF">HF086_014176</name>
</gene>
<evidence type="ECO:0000256" key="1">
    <source>
        <dbReference type="SAM" id="Phobius"/>
    </source>
</evidence>
<keyword evidence="1" id="KW-0472">Membrane</keyword>
<keyword evidence="1" id="KW-0812">Transmembrane</keyword>
<dbReference type="EMBL" id="JACEFF010000004">
    <property type="protein sequence ID" value="KAH9645971.1"/>
    <property type="molecule type" value="Genomic_DNA"/>
</dbReference>
<organism evidence="3 4">
    <name type="scientific">Spodoptera exigua</name>
    <name type="common">Beet armyworm</name>
    <name type="synonym">Noctua fulgens</name>
    <dbReference type="NCBI Taxonomy" id="7107"/>
    <lineage>
        <taxon>Eukaryota</taxon>
        <taxon>Metazoa</taxon>
        <taxon>Ecdysozoa</taxon>
        <taxon>Arthropoda</taxon>
        <taxon>Hexapoda</taxon>
        <taxon>Insecta</taxon>
        <taxon>Pterygota</taxon>
        <taxon>Neoptera</taxon>
        <taxon>Endopterygota</taxon>
        <taxon>Lepidoptera</taxon>
        <taxon>Glossata</taxon>
        <taxon>Ditrysia</taxon>
        <taxon>Noctuoidea</taxon>
        <taxon>Noctuidae</taxon>
        <taxon>Amphipyrinae</taxon>
        <taxon>Spodoptera</taxon>
    </lineage>
</organism>
<evidence type="ECO:0000259" key="2">
    <source>
        <dbReference type="Pfam" id="PF18701"/>
    </source>
</evidence>
<proteinExistence type="predicted"/>
<sequence length="774" mass="88527">MYGLTEDPNDLDFLSPSSFINLNQDMTILETETDMRTRWHLTQKIVQDIWKRWHTEYLTQLSSRSKWRHSQPDIQLNDIVTINDANLPPGKWAVGRVVQLHPGSDGHVRVVTLKTKNGLIKRPILKLSILPVNDRIQQELRSAEMINSKPYKNRRVNYSFSSLVMLLLSFMSILTTAYGSYNVTQLKDNQGFYLDKIANMQLIRDDWKIVTYYDMKPFWQGILRTRVLQPPVAESAFQHAPRTRQRRKRGLIYGVGYLANDLFGVLDERFAEQYKQDIQSIHDNEDHLLSLLKQQTTVIEAEYNILERNGQAINKQHKMLNTLSIKLDKIENVLLNESERNRIMNDFSTGAIATSNVLRQLKTIQTSLLDTVTDVYHGRLNIHLLSPEQLKDTLNTISSHLSKDLTLPINNLQINFKNIYHLLTVKARMTEEFLIFELKLPLVSRDTFSIMKIIPIPQPVGNSSMVTLTPIAEHVAINLKKDSYLPMSLNDVQTCLRDDVDNYLCHIEKPIYHLKNNEKLCKVEPDSSKCKISITTCSNQWTALSKINNYAFFCCNQCEIRVLCDDNVSPGQLIKAGILGVEHDCLIKTESFTVYSRNEGFSTLDIKPSLKLPEIEPINHIINAGISTLLIENNTLLSSNEELDEIKKQLRILKASEKLPNQISYHDIHHYTAFYVMIGVVMVIGAGFMIRRLHYRRSASLEVARVAMASLQATQHVTSARAEAGASPSSSTVEYSVSARNQHDIPCVSDYSEISKVHKLDKCTVPMSRKTEFK</sequence>
<feature type="transmembrane region" description="Helical" evidence="1">
    <location>
        <begin position="668"/>
        <end position="690"/>
    </location>
</feature>
<dbReference type="InterPro" id="IPR022048">
    <property type="entry name" value="Envelope_fusion-like"/>
</dbReference>
<name>A0A922N0K2_SPOEX</name>
<protein>
    <recommendedName>
        <fullName evidence="2">DUF5641 domain-containing protein</fullName>
    </recommendedName>
</protein>
<accession>A0A922N0K2</accession>
<dbReference type="Proteomes" id="UP000814243">
    <property type="component" value="Unassembled WGS sequence"/>
</dbReference>
<feature type="domain" description="DUF5641" evidence="2">
    <location>
        <begin position="37"/>
        <end position="130"/>
    </location>
</feature>
<evidence type="ECO:0000313" key="4">
    <source>
        <dbReference type="Proteomes" id="UP000814243"/>
    </source>
</evidence>
<dbReference type="Pfam" id="PF12259">
    <property type="entry name" value="Baculo_F"/>
    <property type="match status" value="1"/>
</dbReference>
<dbReference type="AlphaFoldDB" id="A0A922N0K2"/>
<dbReference type="PANTHER" id="PTHR47331">
    <property type="entry name" value="PHD-TYPE DOMAIN-CONTAINING PROTEIN"/>
    <property type="match status" value="1"/>
</dbReference>
<keyword evidence="1" id="KW-1133">Transmembrane helix</keyword>
<dbReference type="Pfam" id="PF18701">
    <property type="entry name" value="DUF5641"/>
    <property type="match status" value="1"/>
</dbReference>